<gene>
    <name evidence="16" type="ORF">F0262_19430</name>
</gene>
<keyword evidence="8" id="KW-0547">Nucleotide-binding</keyword>
<dbReference type="Proteomes" id="UP000572072">
    <property type="component" value="Unassembled WGS sequence"/>
</dbReference>
<dbReference type="PROSITE" id="PS50109">
    <property type="entry name" value="HIS_KIN"/>
    <property type="match status" value="1"/>
</dbReference>
<proteinExistence type="predicted"/>
<dbReference type="Pfam" id="PF00512">
    <property type="entry name" value="HisKA"/>
    <property type="match status" value="1"/>
</dbReference>
<evidence type="ECO:0000256" key="3">
    <source>
        <dbReference type="ARBA" id="ARBA00012438"/>
    </source>
</evidence>
<evidence type="ECO:0000256" key="9">
    <source>
        <dbReference type="ARBA" id="ARBA00022777"/>
    </source>
</evidence>
<dbReference type="InterPro" id="IPR036890">
    <property type="entry name" value="HATPase_C_sf"/>
</dbReference>
<keyword evidence="5" id="KW-0597">Phosphoprotein</keyword>
<evidence type="ECO:0000313" key="16">
    <source>
        <dbReference type="EMBL" id="NOH50218.1"/>
    </source>
</evidence>
<evidence type="ECO:0000256" key="2">
    <source>
        <dbReference type="ARBA" id="ARBA00004651"/>
    </source>
</evidence>
<evidence type="ECO:0000256" key="1">
    <source>
        <dbReference type="ARBA" id="ARBA00000085"/>
    </source>
</evidence>
<dbReference type="CDD" id="cd00082">
    <property type="entry name" value="HisKA"/>
    <property type="match status" value="1"/>
</dbReference>
<comment type="catalytic activity">
    <reaction evidence="1">
        <text>ATP + protein L-histidine = ADP + protein N-phospho-L-histidine.</text>
        <dbReference type="EC" id="2.7.13.3"/>
    </reaction>
</comment>
<evidence type="ECO:0000256" key="10">
    <source>
        <dbReference type="ARBA" id="ARBA00022840"/>
    </source>
</evidence>
<feature type="domain" description="Histidine kinase" evidence="15">
    <location>
        <begin position="229"/>
        <end position="421"/>
    </location>
</feature>
<dbReference type="Gene3D" id="3.30.565.10">
    <property type="entry name" value="Histidine kinase-like ATPase, C-terminal domain"/>
    <property type="match status" value="1"/>
</dbReference>
<keyword evidence="9 16" id="KW-0418">Kinase</keyword>
<dbReference type="AlphaFoldDB" id="A0A7Y4E3E7"/>
<evidence type="ECO:0000256" key="4">
    <source>
        <dbReference type="ARBA" id="ARBA00022475"/>
    </source>
</evidence>
<keyword evidence="13 14" id="KW-0472">Membrane</keyword>
<evidence type="ECO:0000256" key="6">
    <source>
        <dbReference type="ARBA" id="ARBA00022679"/>
    </source>
</evidence>
<name>A0A7Y4E3E7_9VIBR</name>
<dbReference type="EC" id="2.7.13.3" evidence="3"/>
<dbReference type="InterPro" id="IPR050398">
    <property type="entry name" value="HssS/ArlS-like"/>
</dbReference>
<keyword evidence="12" id="KW-0902">Two-component regulatory system</keyword>
<dbReference type="InterPro" id="IPR036097">
    <property type="entry name" value="HisK_dim/P_sf"/>
</dbReference>
<evidence type="ECO:0000256" key="13">
    <source>
        <dbReference type="ARBA" id="ARBA00023136"/>
    </source>
</evidence>
<dbReference type="GO" id="GO:0000155">
    <property type="term" value="F:phosphorelay sensor kinase activity"/>
    <property type="evidence" value="ECO:0007669"/>
    <property type="project" value="InterPro"/>
</dbReference>
<evidence type="ECO:0000256" key="12">
    <source>
        <dbReference type="ARBA" id="ARBA00023012"/>
    </source>
</evidence>
<keyword evidence="10" id="KW-0067">ATP-binding</keyword>
<dbReference type="EMBL" id="VTYN01000025">
    <property type="protein sequence ID" value="NOH50218.1"/>
    <property type="molecule type" value="Genomic_DNA"/>
</dbReference>
<evidence type="ECO:0000256" key="8">
    <source>
        <dbReference type="ARBA" id="ARBA00022741"/>
    </source>
</evidence>
<dbReference type="SUPFAM" id="SSF55874">
    <property type="entry name" value="ATPase domain of HSP90 chaperone/DNA topoisomerase II/histidine kinase"/>
    <property type="match status" value="1"/>
</dbReference>
<keyword evidence="6" id="KW-0808">Transferase</keyword>
<keyword evidence="7 14" id="KW-0812">Transmembrane</keyword>
<dbReference type="InterPro" id="IPR003661">
    <property type="entry name" value="HisK_dim/P_dom"/>
</dbReference>
<sequence>MPSLKKRIYLFITAFLVIVLLLICALNYMVLGNAISVDTRNMMIYQGKFIEEHSLEQSLAKDTQSKIIATYSAIDDIPMYLKKGFPWAKMQPGKLHERSLHNDEKQKIYAYALKYELQNQRGYLYIVSEYQESIEEEMRYDETIVVANTSLIIIISCAVLFSFTIIFILIYRTLLSPVRALSSWLDTPSKAIPDDKIKYREMIAIAKSYQESNQKQKELIDKEEFFLNTMSHELRTPIAIISSSVELVERLDTSPKVAKVNHRIDYAIKNMNILVKTLLWLSKKDAQPLEYTEIHLSDVIENVIKDNEYLLMGRETKLSIETELDEKCIVTDNYGAVYLILVNLLRNALQHSTDGIITIHHHKGVVTISNPVEQQEQNTDNESYGYGLYLVEKICSNRNHLFSLTYNAGSATAIVDLSASITD</sequence>
<dbReference type="GO" id="GO:0005886">
    <property type="term" value="C:plasma membrane"/>
    <property type="evidence" value="ECO:0007669"/>
    <property type="project" value="UniProtKB-SubCell"/>
</dbReference>
<feature type="transmembrane region" description="Helical" evidence="14">
    <location>
        <begin position="151"/>
        <end position="171"/>
    </location>
</feature>
<dbReference type="Gene3D" id="1.10.287.130">
    <property type="match status" value="1"/>
</dbReference>
<comment type="subcellular location">
    <subcellularLocation>
        <location evidence="2">Cell membrane</location>
        <topology evidence="2">Multi-pass membrane protein</topology>
    </subcellularLocation>
</comment>
<dbReference type="SUPFAM" id="SSF47384">
    <property type="entry name" value="Homodimeric domain of signal transducing histidine kinase"/>
    <property type="match status" value="1"/>
</dbReference>
<dbReference type="SMART" id="SM00388">
    <property type="entry name" value="HisKA"/>
    <property type="match status" value="1"/>
</dbReference>
<dbReference type="PANTHER" id="PTHR45528:SF1">
    <property type="entry name" value="SENSOR HISTIDINE KINASE CPXA"/>
    <property type="match status" value="1"/>
</dbReference>
<accession>A0A7Y4E3E7</accession>
<dbReference type="InterPro" id="IPR005467">
    <property type="entry name" value="His_kinase_dom"/>
</dbReference>
<keyword evidence="11 14" id="KW-1133">Transmembrane helix</keyword>
<keyword evidence="4" id="KW-1003">Cell membrane</keyword>
<dbReference type="RefSeq" id="WP_171358897.1">
    <property type="nucleotide sequence ID" value="NZ_VTYN01000025.1"/>
</dbReference>
<evidence type="ECO:0000259" key="15">
    <source>
        <dbReference type="PROSITE" id="PS50109"/>
    </source>
</evidence>
<protein>
    <recommendedName>
        <fullName evidence="3">histidine kinase</fullName>
        <ecNumber evidence="3">2.7.13.3</ecNumber>
    </recommendedName>
</protein>
<evidence type="ECO:0000256" key="7">
    <source>
        <dbReference type="ARBA" id="ARBA00022692"/>
    </source>
</evidence>
<dbReference type="GO" id="GO:0005524">
    <property type="term" value="F:ATP binding"/>
    <property type="evidence" value="ECO:0007669"/>
    <property type="project" value="UniProtKB-KW"/>
</dbReference>
<comment type="caution">
    <text evidence="16">The sequence shown here is derived from an EMBL/GenBank/DDBJ whole genome shotgun (WGS) entry which is preliminary data.</text>
</comment>
<evidence type="ECO:0000256" key="11">
    <source>
        <dbReference type="ARBA" id="ARBA00022989"/>
    </source>
</evidence>
<dbReference type="PANTHER" id="PTHR45528">
    <property type="entry name" value="SENSOR HISTIDINE KINASE CPXA"/>
    <property type="match status" value="1"/>
</dbReference>
<evidence type="ECO:0000256" key="14">
    <source>
        <dbReference type="SAM" id="Phobius"/>
    </source>
</evidence>
<evidence type="ECO:0000313" key="17">
    <source>
        <dbReference type="Proteomes" id="UP000572072"/>
    </source>
</evidence>
<evidence type="ECO:0000256" key="5">
    <source>
        <dbReference type="ARBA" id="ARBA00022553"/>
    </source>
</evidence>
<organism evidence="16 17">
    <name type="scientific">Vibrio rotiferianus</name>
    <dbReference type="NCBI Taxonomy" id="190895"/>
    <lineage>
        <taxon>Bacteria</taxon>
        <taxon>Pseudomonadati</taxon>
        <taxon>Pseudomonadota</taxon>
        <taxon>Gammaproteobacteria</taxon>
        <taxon>Vibrionales</taxon>
        <taxon>Vibrionaceae</taxon>
        <taxon>Vibrio</taxon>
    </lineage>
</organism>
<reference evidence="16 17" key="1">
    <citation type="submission" date="2019-08" db="EMBL/GenBank/DDBJ databases">
        <title>Draft genome sequencing and comparative genomics of hatchery-associated Vibrios.</title>
        <authorList>
            <person name="Kehlet-Delgado H."/>
            <person name="Mueller R.S."/>
        </authorList>
    </citation>
    <scope>NUCLEOTIDE SEQUENCE [LARGE SCALE GENOMIC DNA]</scope>
    <source>
        <strain evidence="16 17">00-78-3</strain>
    </source>
</reference>